<feature type="transmembrane region" description="Helical" evidence="1">
    <location>
        <begin position="101"/>
        <end position="128"/>
    </location>
</feature>
<feature type="transmembrane region" description="Helical" evidence="1">
    <location>
        <begin position="140"/>
        <end position="159"/>
    </location>
</feature>
<keyword evidence="1" id="KW-0812">Transmembrane</keyword>
<dbReference type="AlphaFoldDB" id="A0A2N9X555"/>
<gene>
    <name evidence="2" type="ORF">BHC54_07080</name>
</gene>
<proteinExistence type="predicted"/>
<evidence type="ECO:0008006" key="4">
    <source>
        <dbReference type="Google" id="ProtNLM"/>
    </source>
</evidence>
<name>A0A2N9X555_9NEIS</name>
<evidence type="ECO:0000313" key="2">
    <source>
        <dbReference type="EMBL" id="PIT38308.1"/>
    </source>
</evidence>
<keyword evidence="1" id="KW-0472">Membrane</keyword>
<evidence type="ECO:0000256" key="1">
    <source>
        <dbReference type="SAM" id="Phobius"/>
    </source>
</evidence>
<reference evidence="2" key="1">
    <citation type="journal article" date="2017" name="MBio">
        <title>Type VI secretion-mediated competition in the bee gut microbiome.</title>
        <authorList>
            <person name="Steele M.I."/>
            <person name="Kwong W.K."/>
            <person name="Powell J.E."/>
            <person name="Whiteley M."/>
            <person name="Moran N.A."/>
        </authorList>
    </citation>
    <scope>NUCLEOTIDE SEQUENCE [LARGE SCALE GENOMIC DNA]</scope>
    <source>
        <strain evidence="2">WkB273</strain>
    </source>
</reference>
<feature type="transmembrane region" description="Helical" evidence="1">
    <location>
        <begin position="237"/>
        <end position="259"/>
    </location>
</feature>
<protein>
    <recommendedName>
        <fullName evidence="4">ABC transporter permease</fullName>
    </recommendedName>
</protein>
<dbReference type="GO" id="GO:0005886">
    <property type="term" value="C:plasma membrane"/>
    <property type="evidence" value="ECO:0007669"/>
    <property type="project" value="UniProtKB-SubCell"/>
</dbReference>
<keyword evidence="3" id="KW-1185">Reference proteome</keyword>
<dbReference type="GO" id="GO:0140359">
    <property type="term" value="F:ABC-type transporter activity"/>
    <property type="evidence" value="ECO:0007669"/>
    <property type="project" value="InterPro"/>
</dbReference>
<dbReference type="Pfam" id="PF12679">
    <property type="entry name" value="ABC2_membrane_2"/>
    <property type="match status" value="1"/>
</dbReference>
<dbReference type="EMBL" id="MEIL01000029">
    <property type="protein sequence ID" value="PIT38308.1"/>
    <property type="molecule type" value="Genomic_DNA"/>
</dbReference>
<feature type="transmembrane region" description="Helical" evidence="1">
    <location>
        <begin position="20"/>
        <end position="40"/>
    </location>
</feature>
<dbReference type="RefSeq" id="WP_100152296.1">
    <property type="nucleotide sequence ID" value="NZ_MEIL01000029.1"/>
</dbReference>
<organism evidence="2 3">
    <name type="scientific">Snodgrassella alvi</name>
    <dbReference type="NCBI Taxonomy" id="1196083"/>
    <lineage>
        <taxon>Bacteria</taxon>
        <taxon>Pseudomonadati</taxon>
        <taxon>Pseudomonadota</taxon>
        <taxon>Betaproteobacteria</taxon>
        <taxon>Neisseriales</taxon>
        <taxon>Neisseriaceae</taxon>
        <taxon>Snodgrassella</taxon>
    </lineage>
</organism>
<accession>A0A2N9X555</accession>
<dbReference type="Proteomes" id="UP000230202">
    <property type="component" value="Unassembled WGS sequence"/>
</dbReference>
<keyword evidence="1" id="KW-1133">Transmembrane helix</keyword>
<comment type="caution">
    <text evidence="2">The sequence shown here is derived from an EMBL/GenBank/DDBJ whole genome shotgun (WGS) entry which is preliminary data.</text>
</comment>
<feature type="transmembrane region" description="Helical" evidence="1">
    <location>
        <begin position="164"/>
        <end position="186"/>
    </location>
</feature>
<feature type="transmembrane region" description="Helical" evidence="1">
    <location>
        <begin position="55"/>
        <end position="80"/>
    </location>
</feature>
<evidence type="ECO:0000313" key="3">
    <source>
        <dbReference type="Proteomes" id="UP000230202"/>
    </source>
</evidence>
<sequence length="268" mass="30843">MKLILNEWRKYLSKSTYTIVMPLILLFVYIFYYGGIYLAVSKSDTTITPEESDKIFIWGMTICYYYSNYIAILMASNTLSTEISSGTIKFILTRPYQRYKILLAKIGSIILFMPVLQILSAIGVLLLQLLATAHLPEFNAILKTVVLFIALSLVVTIFYSSLALLLSTFTSSTAFITAFCFIYYFFADSLWKIINLRYFDLSPDSLIYKLSPLNANNYLIELIKNIYFQSLDVDKDLYITFTANIVYTCILFLIAVMIFRRRDISLAN</sequence>
<dbReference type="PANTHER" id="PTHR37305:SF1">
    <property type="entry name" value="MEMBRANE PROTEIN"/>
    <property type="match status" value="1"/>
</dbReference>
<dbReference type="PANTHER" id="PTHR37305">
    <property type="entry name" value="INTEGRAL MEMBRANE PROTEIN-RELATED"/>
    <property type="match status" value="1"/>
</dbReference>